<dbReference type="SUPFAM" id="SSF51306">
    <property type="entry name" value="LexA/Signal peptidase"/>
    <property type="match status" value="1"/>
</dbReference>
<name>A0A6G1DM69_9ORYZ</name>
<evidence type="ECO:0000256" key="1">
    <source>
        <dbReference type="ARBA" id="ARBA00000677"/>
    </source>
</evidence>
<comment type="catalytic activity">
    <reaction evidence="1">
        <text>Cleavage of hydrophobic, N-terminal signal or leader sequences from secreted and periplasmic proteins.</text>
        <dbReference type="EC" id="3.4.21.89"/>
    </reaction>
</comment>
<dbReference type="InterPro" id="IPR001733">
    <property type="entry name" value="Peptidase_S26B"/>
</dbReference>
<dbReference type="GO" id="GO:0009003">
    <property type="term" value="F:signal peptidase activity"/>
    <property type="evidence" value="ECO:0007669"/>
    <property type="project" value="UniProtKB-EC"/>
</dbReference>
<organism evidence="14 15">
    <name type="scientific">Oryza meyeriana var. granulata</name>
    <dbReference type="NCBI Taxonomy" id="110450"/>
    <lineage>
        <taxon>Eukaryota</taxon>
        <taxon>Viridiplantae</taxon>
        <taxon>Streptophyta</taxon>
        <taxon>Embryophyta</taxon>
        <taxon>Tracheophyta</taxon>
        <taxon>Spermatophyta</taxon>
        <taxon>Magnoliopsida</taxon>
        <taxon>Liliopsida</taxon>
        <taxon>Poales</taxon>
        <taxon>Poaceae</taxon>
        <taxon>BOP clade</taxon>
        <taxon>Oryzoideae</taxon>
        <taxon>Oryzeae</taxon>
        <taxon>Oryzinae</taxon>
        <taxon>Oryza</taxon>
        <taxon>Oryza meyeriana</taxon>
    </lineage>
</organism>
<evidence type="ECO:0000256" key="9">
    <source>
        <dbReference type="ARBA" id="ARBA00022989"/>
    </source>
</evidence>
<dbReference type="InterPro" id="IPR019533">
    <property type="entry name" value="Peptidase_S26"/>
</dbReference>
<dbReference type="GO" id="GO:0004252">
    <property type="term" value="F:serine-type endopeptidase activity"/>
    <property type="evidence" value="ECO:0007669"/>
    <property type="project" value="InterPro"/>
</dbReference>
<dbReference type="EC" id="3.4.21.89" evidence="4"/>
<keyword evidence="7" id="KW-0645">Protease</keyword>
<dbReference type="OrthoDB" id="10257561at2759"/>
<protein>
    <recommendedName>
        <fullName evidence="5">Signal peptidase complex catalytic subunit SEC11</fullName>
        <ecNumber evidence="4">3.4.21.89</ecNumber>
    </recommendedName>
    <alternativeName>
        <fullName evidence="6">Signal peptidase complex catalytic subunit sec11</fullName>
    </alternativeName>
</protein>
<dbReference type="InterPro" id="IPR015927">
    <property type="entry name" value="Peptidase_S24_S26A/B/C"/>
</dbReference>
<evidence type="ECO:0000256" key="10">
    <source>
        <dbReference type="ARBA" id="ARBA00023136"/>
    </source>
</evidence>
<evidence type="ECO:0000256" key="5">
    <source>
        <dbReference type="ARBA" id="ARBA00019685"/>
    </source>
</evidence>
<evidence type="ECO:0000256" key="3">
    <source>
        <dbReference type="ARBA" id="ARBA00011035"/>
    </source>
</evidence>
<comment type="function">
    <text evidence="11">Catalytic component of the signal peptidase complex (SPC) which catalyzes the cleavage of N-terminal signal sequences from nascent proteins as they are translocated into the lumen of the endoplasmic reticulum. Specifically cleaves N-terminal signal peptides that contain a hydrophobic alpha-helix (h-region) shorter than 18-20 amino acids.</text>
</comment>
<dbReference type="CDD" id="cd06530">
    <property type="entry name" value="S26_SPase_I"/>
    <property type="match status" value="1"/>
</dbReference>
<dbReference type="PANTHER" id="PTHR10806">
    <property type="entry name" value="SIGNAL PEPTIDASE COMPLEX CATALYTIC SUBUNIT SEC11"/>
    <property type="match status" value="1"/>
</dbReference>
<keyword evidence="15" id="KW-1185">Reference proteome</keyword>
<keyword evidence="7" id="KW-0378">Hydrolase</keyword>
<evidence type="ECO:0000313" key="15">
    <source>
        <dbReference type="Proteomes" id="UP000479710"/>
    </source>
</evidence>
<evidence type="ECO:0000256" key="2">
    <source>
        <dbReference type="ARBA" id="ARBA00004648"/>
    </source>
</evidence>
<dbReference type="GO" id="GO:0005787">
    <property type="term" value="C:signal peptidase complex"/>
    <property type="evidence" value="ECO:0007669"/>
    <property type="project" value="TreeGrafter"/>
</dbReference>
<dbReference type="AlphaFoldDB" id="A0A6G1DM69"/>
<evidence type="ECO:0000256" key="12">
    <source>
        <dbReference type="SAM" id="SignalP"/>
    </source>
</evidence>
<keyword evidence="9" id="KW-1133">Transmembrane helix</keyword>
<dbReference type="PANTHER" id="PTHR10806:SF6">
    <property type="entry name" value="SIGNAL PEPTIDASE COMPLEX CATALYTIC SUBUNIT SEC11"/>
    <property type="match status" value="1"/>
</dbReference>
<feature type="domain" description="Peptidase S24/S26A/S26B/S26C" evidence="13">
    <location>
        <begin position="20"/>
        <end position="65"/>
    </location>
</feature>
<dbReference type="NCBIfam" id="TIGR02228">
    <property type="entry name" value="sigpep_I_arch"/>
    <property type="match status" value="1"/>
</dbReference>
<feature type="signal peptide" evidence="12">
    <location>
        <begin position="1"/>
        <end position="25"/>
    </location>
</feature>
<dbReference type="InterPro" id="IPR036286">
    <property type="entry name" value="LexA/Signal_pep-like_sf"/>
</dbReference>
<dbReference type="GO" id="GO:0006465">
    <property type="term" value="P:signal peptide processing"/>
    <property type="evidence" value="ECO:0007669"/>
    <property type="project" value="InterPro"/>
</dbReference>
<dbReference type="EMBL" id="SPHZ02000006">
    <property type="protein sequence ID" value="KAF0913718.1"/>
    <property type="molecule type" value="Genomic_DNA"/>
</dbReference>
<reference evidence="14 15" key="1">
    <citation type="submission" date="2019-11" db="EMBL/GenBank/DDBJ databases">
        <title>Whole genome sequence of Oryza granulata.</title>
        <authorList>
            <person name="Li W."/>
        </authorList>
    </citation>
    <scope>NUCLEOTIDE SEQUENCE [LARGE SCALE GENOMIC DNA]</scope>
    <source>
        <strain evidence="15">cv. Menghai</strain>
        <tissue evidence="14">Leaf</tissue>
    </source>
</reference>
<keyword evidence="12" id="KW-0732">Signal</keyword>
<comment type="caution">
    <text evidence="14">The sequence shown here is derived from an EMBL/GenBank/DDBJ whole genome shotgun (WGS) entry which is preliminary data.</text>
</comment>
<accession>A0A6G1DM69</accession>
<comment type="subcellular location">
    <subcellularLocation>
        <location evidence="2">Endoplasmic reticulum membrane</location>
        <topology evidence="2">Single-pass type II membrane protein</topology>
    </subcellularLocation>
</comment>
<evidence type="ECO:0000256" key="7">
    <source>
        <dbReference type="ARBA" id="ARBA00022670"/>
    </source>
</evidence>
<comment type="similarity">
    <text evidence="3">Belongs to the peptidase S26B family.</text>
</comment>
<evidence type="ECO:0000256" key="8">
    <source>
        <dbReference type="ARBA" id="ARBA00022692"/>
    </source>
</evidence>
<evidence type="ECO:0000313" key="14">
    <source>
        <dbReference type="EMBL" id="KAF0913718.1"/>
    </source>
</evidence>
<evidence type="ECO:0000259" key="13">
    <source>
        <dbReference type="Pfam" id="PF00717"/>
    </source>
</evidence>
<gene>
    <name evidence="14" type="ORF">E2562_024600</name>
</gene>
<evidence type="ECO:0000256" key="11">
    <source>
        <dbReference type="ARBA" id="ARBA00045533"/>
    </source>
</evidence>
<sequence length="123" mass="13589">MESGLVATLLLLALLLLGKATGTTASVVVSGSMEPGMRRGDVLIIRAPRKDDIRAGDIVLFSTELHAVPIVHRRVIELHERHDGARQILTKDDKNPVTDRSFLYTGQWLHDDRILGRAIGYLP</sequence>
<evidence type="ECO:0000256" key="6">
    <source>
        <dbReference type="ARBA" id="ARBA00021755"/>
    </source>
</evidence>
<keyword evidence="10" id="KW-0472">Membrane</keyword>
<evidence type="ECO:0000256" key="4">
    <source>
        <dbReference type="ARBA" id="ARBA00013208"/>
    </source>
</evidence>
<dbReference type="Proteomes" id="UP000479710">
    <property type="component" value="Unassembled WGS sequence"/>
</dbReference>
<proteinExistence type="inferred from homology"/>
<keyword evidence="8" id="KW-0812">Transmembrane</keyword>
<dbReference type="Pfam" id="PF00717">
    <property type="entry name" value="Peptidase_S24"/>
    <property type="match status" value="1"/>
</dbReference>
<feature type="chain" id="PRO_5026117645" description="Signal peptidase complex catalytic subunit SEC11" evidence="12">
    <location>
        <begin position="26"/>
        <end position="123"/>
    </location>
</feature>
<dbReference type="PRINTS" id="PR00728">
    <property type="entry name" value="SIGNALPTASE"/>
</dbReference>